<evidence type="ECO:0008006" key="10">
    <source>
        <dbReference type="Google" id="ProtNLM"/>
    </source>
</evidence>
<dbReference type="PRINTS" id="PR00632">
    <property type="entry name" value="SONICHHOG"/>
</dbReference>
<dbReference type="InterPro" id="IPR036844">
    <property type="entry name" value="Hint_dom_sf"/>
</dbReference>
<dbReference type="SMART" id="SM00305">
    <property type="entry name" value="HintC"/>
    <property type="match status" value="1"/>
</dbReference>
<keyword evidence="4" id="KW-0256">Endoplasmic reticulum</keyword>
<dbReference type="GO" id="GO:0007267">
    <property type="term" value="P:cell-cell signaling"/>
    <property type="evidence" value="ECO:0007669"/>
    <property type="project" value="InterPro"/>
</dbReference>
<dbReference type="InterPro" id="IPR003587">
    <property type="entry name" value="Hint_dom_N"/>
</dbReference>
<dbReference type="GO" id="GO:0005789">
    <property type="term" value="C:endoplasmic reticulum membrane"/>
    <property type="evidence" value="ECO:0007669"/>
    <property type="project" value="UniProtKB-SubCell"/>
</dbReference>
<feature type="domain" description="Hint" evidence="7">
    <location>
        <begin position="1"/>
        <end position="95"/>
    </location>
</feature>
<dbReference type="Proteomes" id="UP000314980">
    <property type="component" value="Unassembled WGS sequence"/>
</dbReference>
<keyword evidence="5" id="KW-0862">Zinc</keyword>
<dbReference type="GO" id="GO:0001708">
    <property type="term" value="P:cell fate specification"/>
    <property type="evidence" value="ECO:0007669"/>
    <property type="project" value="TreeGrafter"/>
</dbReference>
<proteinExistence type="predicted"/>
<dbReference type="SUPFAM" id="SSF51294">
    <property type="entry name" value="Hedgehog/intein (Hint) domain"/>
    <property type="match status" value="1"/>
</dbReference>
<evidence type="ECO:0000259" key="7">
    <source>
        <dbReference type="SMART" id="SM00306"/>
    </source>
</evidence>
<dbReference type="CDD" id="cd00081">
    <property type="entry name" value="Hint"/>
    <property type="match status" value="1"/>
</dbReference>
<dbReference type="Ensembl" id="ENSLCAT00010019442.1">
    <property type="protein sequence ID" value="ENSLCAP00010019034.1"/>
    <property type="gene ID" value="ENSLCAG00010008993.1"/>
</dbReference>
<evidence type="ECO:0000256" key="5">
    <source>
        <dbReference type="ARBA" id="ARBA00022833"/>
    </source>
</evidence>
<organism evidence="8 9">
    <name type="scientific">Lates calcarifer</name>
    <name type="common">Barramundi</name>
    <name type="synonym">Holocentrus calcarifer</name>
    <dbReference type="NCBI Taxonomy" id="8187"/>
    <lineage>
        <taxon>Eukaryota</taxon>
        <taxon>Metazoa</taxon>
        <taxon>Chordata</taxon>
        <taxon>Craniata</taxon>
        <taxon>Vertebrata</taxon>
        <taxon>Euteleostomi</taxon>
        <taxon>Actinopterygii</taxon>
        <taxon>Neopterygii</taxon>
        <taxon>Teleostei</taxon>
        <taxon>Neoteleostei</taxon>
        <taxon>Acanthomorphata</taxon>
        <taxon>Carangaria</taxon>
        <taxon>Carangaria incertae sedis</taxon>
        <taxon>Centropomidae</taxon>
        <taxon>Lates</taxon>
    </lineage>
</organism>
<dbReference type="InParanoid" id="A0A4W6D2H2"/>
<evidence type="ECO:0000313" key="8">
    <source>
        <dbReference type="Ensembl" id="ENSLCAP00010019034.1"/>
    </source>
</evidence>
<sequence>MKAKTKSLKELQVGDKVLAADNQGNLVLSDFLMFMDQDQQTVREFYVLETDEPRHRLTLTPAHLVFVMNNNTNSGDIRAMFSTNVKLGQQLLVFGNEQPDHLIPARVSRVYVEQYEGSYAPVTSHGTIIVDQVLASCYAVFTFHFSGTF</sequence>
<dbReference type="GO" id="GO:0005509">
    <property type="term" value="F:calcium ion binding"/>
    <property type="evidence" value="ECO:0007669"/>
    <property type="project" value="TreeGrafter"/>
</dbReference>
<keyword evidence="2" id="KW-0217">Developmental protein</keyword>
<accession>A0A4W6D2H2</accession>
<dbReference type="InterPro" id="IPR001767">
    <property type="entry name" value="Hedgehog_Hint"/>
</dbReference>
<dbReference type="Pfam" id="PF01079">
    <property type="entry name" value="Hint"/>
    <property type="match status" value="1"/>
</dbReference>
<reference evidence="8" key="2">
    <citation type="submission" date="2025-08" db="UniProtKB">
        <authorList>
            <consortium name="Ensembl"/>
        </authorList>
    </citation>
    <scope>IDENTIFICATION</scope>
</reference>
<name>A0A4W6D2H2_LATCA</name>
<dbReference type="GO" id="GO:0005113">
    <property type="term" value="F:patched binding"/>
    <property type="evidence" value="ECO:0007669"/>
    <property type="project" value="TreeGrafter"/>
</dbReference>
<dbReference type="GO" id="GO:0007224">
    <property type="term" value="P:smoothened signaling pathway"/>
    <property type="evidence" value="ECO:0007669"/>
    <property type="project" value="TreeGrafter"/>
</dbReference>
<reference evidence="9" key="1">
    <citation type="submission" date="2015-09" db="EMBL/GenBank/DDBJ databases">
        <authorList>
            <person name="Sai Rama Sridatta P."/>
        </authorList>
    </citation>
    <scope>NUCLEOTIDE SEQUENCE [LARGE SCALE GENOMIC DNA]</scope>
</reference>
<comment type="subcellular location">
    <subcellularLocation>
        <location evidence="1">Endoplasmic reticulum membrane</location>
    </subcellularLocation>
</comment>
<keyword evidence="3" id="KW-0732">Signal</keyword>
<evidence type="ECO:0000256" key="2">
    <source>
        <dbReference type="ARBA" id="ARBA00022473"/>
    </source>
</evidence>
<dbReference type="GO" id="GO:0010468">
    <property type="term" value="P:regulation of gene expression"/>
    <property type="evidence" value="ECO:0007669"/>
    <property type="project" value="TreeGrafter"/>
</dbReference>
<evidence type="ECO:0000256" key="1">
    <source>
        <dbReference type="ARBA" id="ARBA00004586"/>
    </source>
</evidence>
<dbReference type="STRING" id="8187.ENSLCAP00010019034"/>
<evidence type="ECO:0000259" key="6">
    <source>
        <dbReference type="SMART" id="SM00305"/>
    </source>
</evidence>
<reference evidence="8" key="3">
    <citation type="submission" date="2025-09" db="UniProtKB">
        <authorList>
            <consortium name="Ensembl"/>
        </authorList>
    </citation>
    <scope>IDENTIFICATION</scope>
</reference>
<dbReference type="SMART" id="SM00306">
    <property type="entry name" value="HintN"/>
    <property type="match status" value="1"/>
</dbReference>
<dbReference type="PANTHER" id="PTHR11889">
    <property type="entry name" value="HEDGEHOG"/>
    <property type="match status" value="1"/>
</dbReference>
<dbReference type="AlphaFoldDB" id="A0A4W6D2H2"/>
<dbReference type="Gene3D" id="2.170.16.10">
    <property type="entry name" value="Hedgehog/Intein (Hint) domain"/>
    <property type="match status" value="1"/>
</dbReference>
<dbReference type="InterPro" id="IPR003586">
    <property type="entry name" value="Hint_dom_C"/>
</dbReference>
<dbReference type="GeneTree" id="ENSGT00940000159119"/>
<keyword evidence="9" id="KW-1185">Reference proteome</keyword>
<dbReference type="PANTHER" id="PTHR11889:SF36">
    <property type="entry name" value="SONIC HEDGEHOG PROTEIN"/>
    <property type="match status" value="1"/>
</dbReference>
<dbReference type="FunFam" id="2.170.16.10:FF:000001">
    <property type="entry name" value="Indian hedgehog"/>
    <property type="match status" value="1"/>
</dbReference>
<feature type="domain" description="Hint" evidence="6">
    <location>
        <begin position="99"/>
        <end position="143"/>
    </location>
</feature>
<evidence type="ECO:0000256" key="3">
    <source>
        <dbReference type="ARBA" id="ARBA00022729"/>
    </source>
</evidence>
<evidence type="ECO:0000256" key="4">
    <source>
        <dbReference type="ARBA" id="ARBA00022824"/>
    </source>
</evidence>
<dbReference type="InterPro" id="IPR001657">
    <property type="entry name" value="Hedgehog"/>
</dbReference>
<dbReference type="GO" id="GO:0016540">
    <property type="term" value="P:protein autoprocessing"/>
    <property type="evidence" value="ECO:0007669"/>
    <property type="project" value="InterPro"/>
</dbReference>
<dbReference type="GO" id="GO:0005615">
    <property type="term" value="C:extracellular space"/>
    <property type="evidence" value="ECO:0007669"/>
    <property type="project" value="TreeGrafter"/>
</dbReference>
<dbReference type="InterPro" id="IPR050387">
    <property type="entry name" value="Hedgehog_Signaling"/>
</dbReference>
<protein>
    <recommendedName>
        <fullName evidence="10">Hint domain-containing protein</fullName>
    </recommendedName>
</protein>
<evidence type="ECO:0000313" key="9">
    <source>
        <dbReference type="Proteomes" id="UP000314980"/>
    </source>
</evidence>